<dbReference type="InterPro" id="IPR020846">
    <property type="entry name" value="MFS_dom"/>
</dbReference>
<reference evidence="9" key="1">
    <citation type="journal article" date="2022" name="bioRxiv">
        <title>Deciphering the potential niche of two novel black yeast fungi from a biological soil crust based on their genomes, phenotypes, and melanin regulation.</title>
        <authorList>
            <consortium name="DOE Joint Genome Institute"/>
            <person name="Carr E.C."/>
            <person name="Barton Q."/>
            <person name="Grambo S."/>
            <person name="Sullivan M."/>
            <person name="Renfro C.M."/>
            <person name="Kuo A."/>
            <person name="Pangilinan J."/>
            <person name="Lipzen A."/>
            <person name="Keymanesh K."/>
            <person name="Savage E."/>
            <person name="Barry K."/>
            <person name="Grigoriev I.V."/>
            <person name="Riekhof W.R."/>
            <person name="Harris S.S."/>
        </authorList>
    </citation>
    <scope>NUCLEOTIDE SEQUENCE</scope>
    <source>
        <strain evidence="9">JF 03-4F</strain>
    </source>
</reference>
<evidence type="ECO:0000256" key="6">
    <source>
        <dbReference type="ARBA" id="ARBA00037968"/>
    </source>
</evidence>
<feature type="transmembrane region" description="Helical" evidence="7">
    <location>
        <begin position="142"/>
        <end position="162"/>
    </location>
</feature>
<dbReference type="PANTHER" id="PTHR43791">
    <property type="entry name" value="PERMEASE-RELATED"/>
    <property type="match status" value="1"/>
</dbReference>
<accession>A0AAN6DVA7</accession>
<protein>
    <submittedName>
        <fullName evidence="9">Major facilitator superfamily domain-containing protein</fullName>
    </submittedName>
</protein>
<organism evidence="9 10">
    <name type="scientific">Exophiala viscosa</name>
    <dbReference type="NCBI Taxonomy" id="2486360"/>
    <lineage>
        <taxon>Eukaryota</taxon>
        <taxon>Fungi</taxon>
        <taxon>Dikarya</taxon>
        <taxon>Ascomycota</taxon>
        <taxon>Pezizomycotina</taxon>
        <taxon>Eurotiomycetes</taxon>
        <taxon>Chaetothyriomycetidae</taxon>
        <taxon>Chaetothyriales</taxon>
        <taxon>Herpotrichiellaceae</taxon>
        <taxon>Exophiala</taxon>
    </lineage>
</organism>
<comment type="subcellular location">
    <subcellularLocation>
        <location evidence="1">Membrane</location>
        <topology evidence="1">Multi-pass membrane protein</topology>
    </subcellularLocation>
</comment>
<evidence type="ECO:0000313" key="9">
    <source>
        <dbReference type="EMBL" id="KAI1612748.1"/>
    </source>
</evidence>
<evidence type="ECO:0000256" key="7">
    <source>
        <dbReference type="SAM" id="Phobius"/>
    </source>
</evidence>
<feature type="transmembrane region" description="Helical" evidence="7">
    <location>
        <begin position="81"/>
        <end position="104"/>
    </location>
</feature>
<dbReference type="FunFam" id="1.20.1250.20:FF:000064">
    <property type="entry name" value="MFS allantoate transporter"/>
    <property type="match status" value="1"/>
</dbReference>
<feature type="transmembrane region" description="Helical" evidence="7">
    <location>
        <begin position="45"/>
        <end position="69"/>
    </location>
</feature>
<comment type="similarity">
    <text evidence="6">Belongs to the major facilitator superfamily. Allantoate permease family.</text>
</comment>
<keyword evidence="10" id="KW-1185">Reference proteome</keyword>
<evidence type="ECO:0000259" key="8">
    <source>
        <dbReference type="PROSITE" id="PS50850"/>
    </source>
</evidence>
<dbReference type="Gene3D" id="1.20.1250.20">
    <property type="entry name" value="MFS general substrate transporter like domains"/>
    <property type="match status" value="2"/>
</dbReference>
<feature type="transmembrane region" description="Helical" evidence="7">
    <location>
        <begin position="274"/>
        <end position="298"/>
    </location>
</feature>
<dbReference type="Pfam" id="PF07690">
    <property type="entry name" value="MFS_1"/>
    <property type="match status" value="1"/>
</dbReference>
<feature type="transmembrane region" description="Helical" evidence="7">
    <location>
        <begin position="310"/>
        <end position="331"/>
    </location>
</feature>
<dbReference type="SUPFAM" id="SSF103473">
    <property type="entry name" value="MFS general substrate transporter"/>
    <property type="match status" value="1"/>
</dbReference>
<evidence type="ECO:0000256" key="1">
    <source>
        <dbReference type="ARBA" id="ARBA00004141"/>
    </source>
</evidence>
<feature type="transmembrane region" description="Helical" evidence="7">
    <location>
        <begin position="205"/>
        <end position="223"/>
    </location>
</feature>
<evidence type="ECO:0000313" key="10">
    <source>
        <dbReference type="Proteomes" id="UP001203852"/>
    </source>
</evidence>
<name>A0AAN6DVA7_9EURO</name>
<evidence type="ECO:0000256" key="2">
    <source>
        <dbReference type="ARBA" id="ARBA00022448"/>
    </source>
</evidence>
<dbReference type="PANTHER" id="PTHR43791:SF16">
    <property type="entry name" value="TRANSPORTER, PUTATIVE (AFU_ORTHOLOGUE AFUA_3G01840)-RELATED"/>
    <property type="match status" value="1"/>
</dbReference>
<keyword evidence="4 7" id="KW-1133">Transmembrane helix</keyword>
<dbReference type="AlphaFoldDB" id="A0AAN6DVA7"/>
<dbReference type="GO" id="GO:0022857">
    <property type="term" value="F:transmembrane transporter activity"/>
    <property type="evidence" value="ECO:0007669"/>
    <property type="project" value="InterPro"/>
</dbReference>
<feature type="transmembrane region" description="Helical" evidence="7">
    <location>
        <begin position="432"/>
        <end position="456"/>
    </location>
</feature>
<sequence length="513" mass="56740">MTDKQEVERTPTLEQPGPWVMEDVTMVTLTEEDDRHIRRKTDIHLLIMLTWIYFLQVFDKAVFGTAALFNLRQDTGLTGAQYSLVASISSIAQLSWQPFSAWLIVKVPHRILMPSLVLGWGIAEACIAAARNFPELLVARFFLGLFEAGCIPLFTIITGQWYRRAEQPLRVSAWYSMNGLATMAASAVSYGLGHIDSELLRPWQIIFLFAGLLTILSAPLVYWKLDNGVTSARFLSEQERLQAVKRLSTNQTGIGSSKFRWAQAAEVAIEPKSWLWVIMAVLPNLGSALTSFFGPIIIAGLGFDKYEASLLNIPFGAMQTLVIAGACWVSYNMKMKGVALLGFMLPVVVGIAMLYGLDRSTSSRPALLAAYYLLAFLFAGNPLLLSWVVGNTAGTTKKSVTLSLYQAGLSAGGIAGPFMFKADQAPVYRSGVLGVLAIFIALIACIVLQLGILTWLNKQQRKKRIQNSKSADVVDQSMQKKLHAFDGIEEQRLEASAFADITDRHNDEFVYIY</sequence>
<evidence type="ECO:0000256" key="5">
    <source>
        <dbReference type="ARBA" id="ARBA00023136"/>
    </source>
</evidence>
<dbReference type="GO" id="GO:0016020">
    <property type="term" value="C:membrane"/>
    <property type="evidence" value="ECO:0007669"/>
    <property type="project" value="UniProtKB-SubCell"/>
</dbReference>
<evidence type="ECO:0000256" key="4">
    <source>
        <dbReference type="ARBA" id="ARBA00022989"/>
    </source>
</evidence>
<feature type="transmembrane region" description="Helical" evidence="7">
    <location>
        <begin position="111"/>
        <end position="130"/>
    </location>
</feature>
<feature type="domain" description="Major facilitator superfamily (MFS) profile" evidence="8">
    <location>
        <begin position="45"/>
        <end position="461"/>
    </location>
</feature>
<gene>
    <name evidence="9" type="ORF">EDD36DRAFT_437575</name>
</gene>
<dbReference type="Proteomes" id="UP001203852">
    <property type="component" value="Unassembled WGS sequence"/>
</dbReference>
<feature type="transmembrane region" description="Helical" evidence="7">
    <location>
        <begin position="402"/>
        <end position="420"/>
    </location>
</feature>
<dbReference type="EMBL" id="MU404354">
    <property type="protein sequence ID" value="KAI1612748.1"/>
    <property type="molecule type" value="Genomic_DNA"/>
</dbReference>
<feature type="transmembrane region" description="Helical" evidence="7">
    <location>
        <begin position="174"/>
        <end position="193"/>
    </location>
</feature>
<proteinExistence type="inferred from homology"/>
<evidence type="ECO:0000256" key="3">
    <source>
        <dbReference type="ARBA" id="ARBA00022692"/>
    </source>
</evidence>
<keyword evidence="2" id="KW-0813">Transport</keyword>
<comment type="caution">
    <text evidence="9">The sequence shown here is derived from an EMBL/GenBank/DDBJ whole genome shotgun (WGS) entry which is preliminary data.</text>
</comment>
<feature type="transmembrane region" description="Helical" evidence="7">
    <location>
        <begin position="338"/>
        <end position="357"/>
    </location>
</feature>
<keyword evidence="3 7" id="KW-0812">Transmembrane</keyword>
<dbReference type="PROSITE" id="PS50850">
    <property type="entry name" value="MFS"/>
    <property type="match status" value="1"/>
</dbReference>
<keyword evidence="5 7" id="KW-0472">Membrane</keyword>
<dbReference type="InterPro" id="IPR011701">
    <property type="entry name" value="MFS"/>
</dbReference>
<feature type="transmembrane region" description="Helical" evidence="7">
    <location>
        <begin position="369"/>
        <end position="390"/>
    </location>
</feature>
<dbReference type="InterPro" id="IPR036259">
    <property type="entry name" value="MFS_trans_sf"/>
</dbReference>